<comment type="caution">
    <text evidence="1">The sequence shown here is derived from an EMBL/GenBank/DDBJ whole genome shotgun (WGS) entry which is preliminary data.</text>
</comment>
<evidence type="ECO:0000313" key="1">
    <source>
        <dbReference type="EMBL" id="NMM42145.1"/>
    </source>
</evidence>
<accession>A0A7Y0DV60</accession>
<keyword evidence="2" id="KW-1185">Reference proteome</keyword>
<dbReference type="AlphaFoldDB" id="A0A7Y0DV60"/>
<dbReference type="Proteomes" id="UP000570493">
    <property type="component" value="Unassembled WGS sequence"/>
</dbReference>
<proteinExistence type="predicted"/>
<sequence length="69" mass="7853">MTEEEFKTKARYLVEKYIKDSSLSHELKKVIDEQGSSAAKSILHKLRIYGDGVETEDSSVIKEIAFNFA</sequence>
<dbReference type="EMBL" id="JABBMT010000029">
    <property type="protein sequence ID" value="NMM42145.1"/>
    <property type="molecule type" value="Genomic_DNA"/>
</dbReference>
<organism evidence="1 2">
    <name type="scientific">Pseudoalteromonas arctica</name>
    <dbReference type="NCBI Taxonomy" id="394751"/>
    <lineage>
        <taxon>Bacteria</taxon>
        <taxon>Pseudomonadati</taxon>
        <taxon>Pseudomonadota</taxon>
        <taxon>Gammaproteobacteria</taxon>
        <taxon>Alteromonadales</taxon>
        <taxon>Pseudoalteromonadaceae</taxon>
        <taxon>Pseudoalteromonas</taxon>
    </lineage>
</organism>
<evidence type="ECO:0000313" key="2">
    <source>
        <dbReference type="Proteomes" id="UP000570493"/>
    </source>
</evidence>
<reference evidence="1" key="1">
    <citation type="submission" date="2020-04" db="EMBL/GenBank/DDBJ databases">
        <title>Genome Sequencing for Pseudoaltermonas arctica.</title>
        <authorList>
            <person name="Elkins N.S."/>
        </authorList>
    </citation>
    <scope>NUCLEOTIDE SEQUENCE [LARGE SCALE GENOMIC DNA]</scope>
    <source>
        <strain evidence="1">NEC-BIFX-2020_0012</strain>
    </source>
</reference>
<dbReference type="RefSeq" id="WP_169021080.1">
    <property type="nucleotide sequence ID" value="NZ_JABBMT010000029.1"/>
</dbReference>
<gene>
    <name evidence="1" type="ORF">HHO47_15285</name>
</gene>
<protein>
    <submittedName>
        <fullName evidence="1">Uncharacterized protein</fullName>
    </submittedName>
</protein>
<name>A0A7Y0DV60_9GAMM</name>